<protein>
    <recommendedName>
        <fullName evidence="2">NACHT domain-containing protein</fullName>
    </recommendedName>
</protein>
<sequence>MLHNTHNARFYGGEFTNVGRDLQTTVNNYYTPLQESSNNPAVLKEKALEKLFEHIAPGAFHNSGERHDPPRCHENTRMAILRKVMTWARDPENLRLLMWIYGPAGGGKSAIMQTIAELFQKEGILGGSFFFFRTADKRNIKNYLIATLAYQLTVNLPIFSDYIIPVIHNDPSIFSRTLDAQMKALIIDPMHAAINAHPHVRDLRYIVLVDGLDECAPEDSHREIINLLSNSAFSPFRFIIASRPEFIIRTTFSLHTVVAQTETLALDNMYQPDNDIRLFLRDKFDELRSTHPRGRYFPACWPREEIIATLVRNSSGQFIYAATVIKFLNSPRHDPVKALDFVLKAQPSPERSDTPFAQLDALYHYVLGTVEDIEKVLGILHCIMLIESIDSIDYLEALLGYSEGDSRTILCDMHSLLYVPENNRDEIRFYHTSLGDFLKDPLRACHLYVSPPYSNSFISACFARNMYARGLCSLDTIVGYLSVSCWTYDLGHALLNLDVFAHVPFEMFGFSTGEIYVTLTSYFEWLYIQKLDQTLPQAAQVYDAAVEYLDTWLSCIPSTGTVEDYSPNFLFPIISAIKFGARDWILLNYCVRENFWVSIGIEGAFFLEIENVILDPRRNSFDAIQRMNTTSVLLTFFCRFNVDNRASKHVARWVDTLTILLSSTTHDAVPQRAALFRPYTYCGWMCTCNLYRIACHYATPCKLRDCSYSTGLDCRSCKDASVLVFKNVLHCLSVAAIDYVKRSGIIYETHTYGACRNNLKDGLDHLCVWCRGTAEFLDDKHFGIYLSTFEMFANHL</sequence>
<reference evidence="4" key="1">
    <citation type="submission" date="2014-04" db="EMBL/GenBank/DDBJ databases">
        <title>Evolutionary Origins and Diversification of the Mycorrhizal Mutualists.</title>
        <authorList>
            <consortium name="DOE Joint Genome Institute"/>
            <consortium name="Mycorrhizal Genomics Consortium"/>
            <person name="Kohler A."/>
            <person name="Kuo A."/>
            <person name="Nagy L.G."/>
            <person name="Floudas D."/>
            <person name="Copeland A."/>
            <person name="Barry K.W."/>
            <person name="Cichocki N."/>
            <person name="Veneault-Fourrey C."/>
            <person name="LaButti K."/>
            <person name="Lindquist E.A."/>
            <person name="Lipzen A."/>
            <person name="Lundell T."/>
            <person name="Morin E."/>
            <person name="Murat C."/>
            <person name="Riley R."/>
            <person name="Ohm R."/>
            <person name="Sun H."/>
            <person name="Tunlid A."/>
            <person name="Henrissat B."/>
            <person name="Grigoriev I.V."/>
            <person name="Hibbett D.S."/>
            <person name="Martin F."/>
        </authorList>
    </citation>
    <scope>NUCLEOTIDE SEQUENCE [LARGE SCALE GENOMIC DNA]</scope>
    <source>
        <strain evidence="4">FD-334 SS-4</strain>
    </source>
</reference>
<dbReference type="SUPFAM" id="SSF52540">
    <property type="entry name" value="P-loop containing nucleoside triphosphate hydrolases"/>
    <property type="match status" value="1"/>
</dbReference>
<gene>
    <name evidence="3" type="ORF">HYPSUDRAFT_220324</name>
</gene>
<dbReference type="EMBL" id="KN817665">
    <property type="protein sequence ID" value="KJA14786.1"/>
    <property type="molecule type" value="Genomic_DNA"/>
</dbReference>
<dbReference type="AlphaFoldDB" id="A0A0D2NDU4"/>
<keyword evidence="4" id="KW-1185">Reference proteome</keyword>
<dbReference type="PANTHER" id="PTHR10039:SF14">
    <property type="entry name" value="NACHT DOMAIN-CONTAINING PROTEIN"/>
    <property type="match status" value="1"/>
</dbReference>
<name>A0A0D2NDU4_HYPSF</name>
<evidence type="ECO:0000313" key="3">
    <source>
        <dbReference type="EMBL" id="KJA14786.1"/>
    </source>
</evidence>
<dbReference type="InterPro" id="IPR007111">
    <property type="entry name" value="NACHT_NTPase"/>
</dbReference>
<accession>A0A0D2NDU4</accession>
<evidence type="ECO:0000259" key="2">
    <source>
        <dbReference type="PROSITE" id="PS50837"/>
    </source>
</evidence>
<dbReference type="PANTHER" id="PTHR10039">
    <property type="entry name" value="AMELOGENIN"/>
    <property type="match status" value="1"/>
</dbReference>
<dbReference type="STRING" id="945553.A0A0D2NDU4"/>
<dbReference type="InterPro" id="IPR056884">
    <property type="entry name" value="NPHP3-like_N"/>
</dbReference>
<dbReference type="OrthoDB" id="2804352at2759"/>
<keyword evidence="1" id="KW-0677">Repeat</keyword>
<evidence type="ECO:0000256" key="1">
    <source>
        <dbReference type="ARBA" id="ARBA00022737"/>
    </source>
</evidence>
<dbReference type="Proteomes" id="UP000054270">
    <property type="component" value="Unassembled WGS sequence"/>
</dbReference>
<dbReference type="InterPro" id="IPR027417">
    <property type="entry name" value="P-loop_NTPase"/>
</dbReference>
<dbReference type="Gene3D" id="3.40.50.300">
    <property type="entry name" value="P-loop containing nucleotide triphosphate hydrolases"/>
    <property type="match status" value="1"/>
</dbReference>
<dbReference type="Pfam" id="PF24883">
    <property type="entry name" value="NPHP3_N"/>
    <property type="match status" value="1"/>
</dbReference>
<proteinExistence type="predicted"/>
<organism evidence="3 4">
    <name type="scientific">Hypholoma sublateritium (strain FD-334 SS-4)</name>
    <dbReference type="NCBI Taxonomy" id="945553"/>
    <lineage>
        <taxon>Eukaryota</taxon>
        <taxon>Fungi</taxon>
        <taxon>Dikarya</taxon>
        <taxon>Basidiomycota</taxon>
        <taxon>Agaricomycotina</taxon>
        <taxon>Agaricomycetes</taxon>
        <taxon>Agaricomycetidae</taxon>
        <taxon>Agaricales</taxon>
        <taxon>Agaricineae</taxon>
        <taxon>Strophariaceae</taxon>
        <taxon>Hypholoma</taxon>
    </lineage>
</organism>
<evidence type="ECO:0000313" key="4">
    <source>
        <dbReference type="Proteomes" id="UP000054270"/>
    </source>
</evidence>
<feature type="domain" description="NACHT" evidence="2">
    <location>
        <begin position="96"/>
        <end position="244"/>
    </location>
</feature>
<dbReference type="PROSITE" id="PS50837">
    <property type="entry name" value="NACHT"/>
    <property type="match status" value="1"/>
</dbReference>